<reference evidence="6 8" key="2">
    <citation type="submission" date="2019-07" db="EMBL/GenBank/DDBJ databases">
        <title>Draft genome of two Muricauda strains isolated from deep sea.</title>
        <authorList>
            <person name="Sun C."/>
        </authorList>
    </citation>
    <scope>NUCLEOTIDE SEQUENCE [LARGE SCALE GENOMIC DNA]</scope>
    <source>
        <strain evidence="6 8">72</strain>
    </source>
</reference>
<dbReference type="InterPro" id="IPR036249">
    <property type="entry name" value="Thioredoxin-like_sf"/>
</dbReference>
<evidence type="ECO:0000313" key="8">
    <source>
        <dbReference type="Proteomes" id="UP000321621"/>
    </source>
</evidence>
<evidence type="ECO:0000256" key="1">
    <source>
        <dbReference type="ARBA" id="ARBA00010996"/>
    </source>
</evidence>
<sequence length="224" mass="25530">MGSFFAKYKLFGLVFLGLSAIIIYLFYNALQPENVLPVYQPNMVDKSLVDSTLYYKKKYHTIADFALVNQNGDTITQDNYKGKIYVADFFFTTCPTICPIMTKNMGEIQAAILDDPNIMLLSHSVTPVIDSVPQLKKYALEKGVVDSKWNLVTGDKKQIYELARKSYLAVKTDGDGGPYDMIHTENFILVDKEKRIRGFYDGTNREEINKLLEDIKILEASYED</sequence>
<feature type="disulfide bond" description="Redox-active" evidence="3">
    <location>
        <begin position="94"/>
        <end position="98"/>
    </location>
</feature>
<keyword evidence="4" id="KW-0812">Transmembrane</keyword>
<dbReference type="PANTHER" id="PTHR12151:SF25">
    <property type="entry name" value="LINALOOL DEHYDRATASE_ISOMERASE DOMAIN-CONTAINING PROTEIN"/>
    <property type="match status" value="1"/>
</dbReference>
<feature type="binding site" evidence="2">
    <location>
        <position position="98"/>
    </location>
    <ligand>
        <name>Cu cation</name>
        <dbReference type="ChEBI" id="CHEBI:23378"/>
    </ligand>
</feature>
<evidence type="ECO:0000256" key="3">
    <source>
        <dbReference type="PIRSR" id="PIRSR603782-2"/>
    </source>
</evidence>
<dbReference type="InterPro" id="IPR003782">
    <property type="entry name" value="SCO1/SenC"/>
</dbReference>
<evidence type="ECO:0000313" key="5">
    <source>
        <dbReference type="EMBL" id="RIV46233.1"/>
    </source>
</evidence>
<gene>
    <name evidence="5" type="ORF">D2V05_04115</name>
    <name evidence="6" type="ORF">FQ017_04085</name>
</gene>
<evidence type="ECO:0000313" key="7">
    <source>
        <dbReference type="Proteomes" id="UP000266691"/>
    </source>
</evidence>
<dbReference type="Pfam" id="PF02630">
    <property type="entry name" value="SCO1-SenC"/>
    <property type="match status" value="1"/>
</dbReference>
<dbReference type="PANTHER" id="PTHR12151">
    <property type="entry name" value="ELECTRON TRANSPORT PROTIN SCO1/SENC FAMILY MEMBER"/>
    <property type="match status" value="1"/>
</dbReference>
<dbReference type="AlphaFoldDB" id="A0A3A1NKF7"/>
<keyword evidence="3" id="KW-1015">Disulfide bond</keyword>
<name>A0A3A1NKF7_9FLAO</name>
<accession>A0A3A1NKF7</accession>
<dbReference type="Gene3D" id="3.40.30.10">
    <property type="entry name" value="Glutaredoxin"/>
    <property type="match status" value="1"/>
</dbReference>
<feature type="transmembrane region" description="Helical" evidence="4">
    <location>
        <begin position="12"/>
        <end position="30"/>
    </location>
</feature>
<protein>
    <submittedName>
        <fullName evidence="5">SCO family protein</fullName>
    </submittedName>
</protein>
<keyword evidence="4" id="KW-1133">Transmembrane helix</keyword>
<dbReference type="GO" id="GO:0046872">
    <property type="term" value="F:metal ion binding"/>
    <property type="evidence" value="ECO:0007669"/>
    <property type="project" value="UniProtKB-KW"/>
</dbReference>
<evidence type="ECO:0000313" key="6">
    <source>
        <dbReference type="EMBL" id="TXJ98933.1"/>
    </source>
</evidence>
<comment type="similarity">
    <text evidence="1">Belongs to the SCO1/2 family.</text>
</comment>
<dbReference type="Proteomes" id="UP000266691">
    <property type="component" value="Unassembled WGS sequence"/>
</dbReference>
<dbReference type="RefSeq" id="WP_119646278.1">
    <property type="nucleotide sequence ID" value="NZ_QXFI01000012.1"/>
</dbReference>
<organism evidence="5 7">
    <name type="scientific">Flagellimonas pelagia</name>
    <dbReference type="NCBI Taxonomy" id="2306998"/>
    <lineage>
        <taxon>Bacteria</taxon>
        <taxon>Pseudomonadati</taxon>
        <taxon>Bacteroidota</taxon>
        <taxon>Flavobacteriia</taxon>
        <taxon>Flavobacteriales</taxon>
        <taxon>Flavobacteriaceae</taxon>
        <taxon>Flagellimonas</taxon>
    </lineage>
</organism>
<dbReference type="Proteomes" id="UP000321621">
    <property type="component" value="Unassembled WGS sequence"/>
</dbReference>
<proteinExistence type="inferred from homology"/>
<feature type="binding site" evidence="2">
    <location>
        <position position="94"/>
    </location>
    <ligand>
        <name>Cu cation</name>
        <dbReference type="ChEBI" id="CHEBI:23378"/>
    </ligand>
</feature>
<dbReference type="EMBL" id="VNWK01000012">
    <property type="protein sequence ID" value="TXJ98933.1"/>
    <property type="molecule type" value="Genomic_DNA"/>
</dbReference>
<keyword evidence="8" id="KW-1185">Reference proteome</keyword>
<reference evidence="5 7" key="1">
    <citation type="submission" date="2018-08" db="EMBL/GenBank/DDBJ databases">
        <title>Proposal of Muricauda 72 sp.nov. and Muricauda NH166 sp.nov., isolated from seawater.</title>
        <authorList>
            <person name="Cheng H."/>
            <person name="Wu Y.-H."/>
            <person name="Guo L.-L."/>
            <person name="Xu X.-W."/>
        </authorList>
    </citation>
    <scope>NUCLEOTIDE SEQUENCE [LARGE SCALE GENOMIC DNA]</scope>
    <source>
        <strain evidence="5 7">72</strain>
    </source>
</reference>
<dbReference type="SUPFAM" id="SSF52833">
    <property type="entry name" value="Thioredoxin-like"/>
    <property type="match status" value="1"/>
</dbReference>
<keyword evidence="2" id="KW-0479">Metal-binding</keyword>
<dbReference type="EMBL" id="QXFI01000012">
    <property type="protein sequence ID" value="RIV46233.1"/>
    <property type="molecule type" value="Genomic_DNA"/>
</dbReference>
<evidence type="ECO:0000256" key="4">
    <source>
        <dbReference type="SAM" id="Phobius"/>
    </source>
</evidence>
<dbReference type="OrthoDB" id="9811998at2"/>
<feature type="binding site" evidence="2">
    <location>
        <position position="183"/>
    </location>
    <ligand>
        <name>Cu cation</name>
        <dbReference type="ChEBI" id="CHEBI:23378"/>
    </ligand>
</feature>
<keyword evidence="4" id="KW-0472">Membrane</keyword>
<evidence type="ECO:0000256" key="2">
    <source>
        <dbReference type="PIRSR" id="PIRSR603782-1"/>
    </source>
</evidence>
<dbReference type="CDD" id="cd02968">
    <property type="entry name" value="SCO"/>
    <property type="match status" value="1"/>
</dbReference>
<keyword evidence="2" id="KW-0186">Copper</keyword>
<comment type="caution">
    <text evidence="5">The sequence shown here is derived from an EMBL/GenBank/DDBJ whole genome shotgun (WGS) entry which is preliminary data.</text>
</comment>